<proteinExistence type="predicted"/>
<sequence>MSGRLVLPWADQPYVATWEELTTAFGTTTHRRALLYTALARLERMDDDGLPLAAIWINGSFVTAKERPSDIDALVLIDGEGLATFRDRLLPHGDSNAYINGLEQYEDGGTAHDHQTDFHYVVYYPPTSGWWATTQGDLELWFDRWCRLDDPSLEGVSESTLVSDAKGFVEVRWSDG</sequence>
<reference evidence="1 2" key="1">
    <citation type="submission" date="2021-01" db="EMBL/GenBank/DDBJ databases">
        <title>Sequencing the genomes of 1000 actinobacteria strains.</title>
        <authorList>
            <person name="Klenk H.-P."/>
        </authorList>
    </citation>
    <scope>NUCLEOTIDE SEQUENCE [LARGE SCALE GENOMIC DNA]</scope>
    <source>
        <strain evidence="1 2">DSM 44581</strain>
    </source>
</reference>
<keyword evidence="2" id="KW-1185">Reference proteome</keyword>
<dbReference type="InterPro" id="IPR053860">
    <property type="entry name" value="DUF6932"/>
</dbReference>
<comment type="caution">
    <text evidence="1">The sequence shown here is derived from an EMBL/GenBank/DDBJ whole genome shotgun (WGS) entry which is preliminary data.</text>
</comment>
<organism evidence="1 2">
    <name type="scientific">Saccharothrix algeriensis</name>
    <dbReference type="NCBI Taxonomy" id="173560"/>
    <lineage>
        <taxon>Bacteria</taxon>
        <taxon>Bacillati</taxon>
        <taxon>Actinomycetota</taxon>
        <taxon>Actinomycetes</taxon>
        <taxon>Pseudonocardiales</taxon>
        <taxon>Pseudonocardiaceae</taxon>
        <taxon>Saccharothrix</taxon>
    </lineage>
</organism>
<dbReference type="EMBL" id="JAFBCL010000001">
    <property type="protein sequence ID" value="MBM7812001.1"/>
    <property type="molecule type" value="Genomic_DNA"/>
</dbReference>
<dbReference type="Pfam" id="PF22014">
    <property type="entry name" value="DUF6932"/>
    <property type="match status" value="1"/>
</dbReference>
<dbReference type="Proteomes" id="UP001195724">
    <property type="component" value="Unassembled WGS sequence"/>
</dbReference>
<accession>A0ABS2S6Y5</accession>
<evidence type="ECO:0008006" key="3">
    <source>
        <dbReference type="Google" id="ProtNLM"/>
    </source>
</evidence>
<protein>
    <recommendedName>
        <fullName evidence="3">Polymerase nucleotidyl transferase domain-containing protein</fullName>
    </recommendedName>
</protein>
<evidence type="ECO:0000313" key="1">
    <source>
        <dbReference type="EMBL" id="MBM7812001.1"/>
    </source>
</evidence>
<dbReference type="RefSeq" id="WP_204842823.1">
    <property type="nucleotide sequence ID" value="NZ_JAFBCL010000001.1"/>
</dbReference>
<gene>
    <name evidence="1" type="ORF">JOE68_002866</name>
</gene>
<evidence type="ECO:0000313" key="2">
    <source>
        <dbReference type="Proteomes" id="UP001195724"/>
    </source>
</evidence>
<name>A0ABS2S6Y5_9PSEU</name>